<dbReference type="OrthoDB" id="5772781at2759"/>
<dbReference type="EMBL" id="CAJVRM010000228">
    <property type="protein sequence ID" value="CAG8977665.1"/>
    <property type="molecule type" value="Genomic_DNA"/>
</dbReference>
<accession>A0A9N9LR61</accession>
<sequence>MSSAVHTLLINSLTTIKPNPEVEGNFPLDEAVIEQFPPGTKVVAADSYGSSSWTVTARISTILADGTPKLWFLKCATEKSGKTMLKGEFHSMTEIYKTMPSFAPEPYAWGKVPSARPRNIFLLERVH</sequence>
<keyword evidence="2" id="KW-1185">Reference proteome</keyword>
<comment type="caution">
    <text evidence="1">The sequence shown here is derived from an EMBL/GenBank/DDBJ whole genome shotgun (WGS) entry which is preliminary data.</text>
</comment>
<organism evidence="1 2">
    <name type="scientific">Hymenoscyphus albidus</name>
    <dbReference type="NCBI Taxonomy" id="595503"/>
    <lineage>
        <taxon>Eukaryota</taxon>
        <taxon>Fungi</taxon>
        <taxon>Dikarya</taxon>
        <taxon>Ascomycota</taxon>
        <taxon>Pezizomycotina</taxon>
        <taxon>Leotiomycetes</taxon>
        <taxon>Helotiales</taxon>
        <taxon>Helotiaceae</taxon>
        <taxon>Hymenoscyphus</taxon>
    </lineage>
</organism>
<reference evidence="1" key="1">
    <citation type="submission" date="2021-07" db="EMBL/GenBank/DDBJ databases">
        <authorList>
            <person name="Durling M."/>
        </authorList>
    </citation>
    <scope>NUCLEOTIDE SEQUENCE</scope>
</reference>
<gene>
    <name evidence="1" type="ORF">HYALB_00006615</name>
</gene>
<evidence type="ECO:0000313" key="1">
    <source>
        <dbReference type="EMBL" id="CAG8977665.1"/>
    </source>
</evidence>
<dbReference type="Proteomes" id="UP000701801">
    <property type="component" value="Unassembled WGS sequence"/>
</dbReference>
<name>A0A9N9LR61_9HELO</name>
<protein>
    <submittedName>
        <fullName evidence="1">Uncharacterized protein</fullName>
    </submittedName>
</protein>
<evidence type="ECO:0000313" key="2">
    <source>
        <dbReference type="Proteomes" id="UP000701801"/>
    </source>
</evidence>
<dbReference type="AlphaFoldDB" id="A0A9N9LR61"/>
<proteinExistence type="predicted"/>